<dbReference type="InterPro" id="IPR036515">
    <property type="entry name" value="Transposase_17_sf"/>
</dbReference>
<dbReference type="SUPFAM" id="SSF143422">
    <property type="entry name" value="Transposase IS200-like"/>
    <property type="match status" value="1"/>
</dbReference>
<dbReference type="GO" id="GO:0003677">
    <property type="term" value="F:DNA binding"/>
    <property type="evidence" value="ECO:0007669"/>
    <property type="project" value="InterPro"/>
</dbReference>
<dbReference type="EMBL" id="WWCU01000004">
    <property type="protein sequence ID" value="MYN06805.1"/>
    <property type="molecule type" value="Genomic_DNA"/>
</dbReference>
<sequence>MTRPLRLEFPGALYHVTARGDRSDLVFLDDQDRLAWLDIMARVCNRFNFVVHAFCQMGNHYHLLVETVEANLSQGMRQVNGLYAQHFNRRHQLVGHLFQGRYHAILVQKENYLLEVARYQVLNPLRAGMIRAPGEWAWSSYCYMLGINEAPEWLETDWMLSQFSSTRAKAVQAYIRFVMQGIGLSSPLLHVSHQLILGDAEFVERHRAVAGELPLRDVCKAQRRTAALTLAEYQQKYPDRDEAMARAYFSTVFTMAQIAAFFNVSLSTVSRAVQHFERRDNMT</sequence>
<dbReference type="AlphaFoldDB" id="A0A7X4KLI4"/>
<dbReference type="SMART" id="SM01321">
    <property type="entry name" value="Y1_Tnp"/>
    <property type="match status" value="1"/>
</dbReference>
<organism evidence="2 3">
    <name type="scientific">Pseudoduganella aquatica</name>
    <dbReference type="NCBI Taxonomy" id="2660641"/>
    <lineage>
        <taxon>Bacteria</taxon>
        <taxon>Pseudomonadati</taxon>
        <taxon>Pseudomonadota</taxon>
        <taxon>Betaproteobacteria</taxon>
        <taxon>Burkholderiales</taxon>
        <taxon>Oxalobacteraceae</taxon>
        <taxon>Telluria group</taxon>
        <taxon>Pseudoduganella</taxon>
    </lineage>
</organism>
<name>A0A7X4KLI4_9BURK</name>
<dbReference type="GO" id="GO:0006313">
    <property type="term" value="P:DNA transposition"/>
    <property type="evidence" value="ECO:0007669"/>
    <property type="project" value="InterPro"/>
</dbReference>
<dbReference type="PANTHER" id="PTHR34322">
    <property type="entry name" value="TRANSPOSASE, Y1_TNP DOMAIN-CONTAINING"/>
    <property type="match status" value="1"/>
</dbReference>
<keyword evidence="3" id="KW-1185">Reference proteome</keyword>
<evidence type="ECO:0000313" key="3">
    <source>
        <dbReference type="Proteomes" id="UP000450676"/>
    </source>
</evidence>
<accession>A0A7X4KLI4</accession>
<dbReference type="GO" id="GO:0004803">
    <property type="term" value="F:transposase activity"/>
    <property type="evidence" value="ECO:0007669"/>
    <property type="project" value="InterPro"/>
</dbReference>
<dbReference type="Pfam" id="PF01797">
    <property type="entry name" value="Y1_Tnp"/>
    <property type="match status" value="1"/>
</dbReference>
<evidence type="ECO:0000313" key="2">
    <source>
        <dbReference type="EMBL" id="MYN06805.1"/>
    </source>
</evidence>
<dbReference type="PANTHER" id="PTHR34322:SF2">
    <property type="entry name" value="TRANSPOSASE IS200-LIKE DOMAIN-CONTAINING PROTEIN"/>
    <property type="match status" value="1"/>
</dbReference>
<evidence type="ECO:0000259" key="1">
    <source>
        <dbReference type="SMART" id="SM01321"/>
    </source>
</evidence>
<dbReference type="InterPro" id="IPR002686">
    <property type="entry name" value="Transposase_17"/>
</dbReference>
<protein>
    <submittedName>
        <fullName evidence="2">Addiction module toxin RelE</fullName>
    </submittedName>
</protein>
<dbReference type="Gene3D" id="3.30.70.1290">
    <property type="entry name" value="Transposase IS200-like"/>
    <property type="match status" value="1"/>
</dbReference>
<dbReference type="Proteomes" id="UP000450676">
    <property type="component" value="Unassembled WGS sequence"/>
</dbReference>
<proteinExistence type="predicted"/>
<gene>
    <name evidence="2" type="ORF">GTP77_05590</name>
</gene>
<reference evidence="2 3" key="1">
    <citation type="submission" date="2019-12" db="EMBL/GenBank/DDBJ databases">
        <title>Novel species isolated from a subtropical stream in China.</title>
        <authorList>
            <person name="Lu H."/>
        </authorList>
    </citation>
    <scope>NUCLEOTIDE SEQUENCE [LARGE SCALE GENOMIC DNA]</scope>
    <source>
        <strain evidence="2 3">FT127W</strain>
    </source>
</reference>
<feature type="domain" description="Transposase IS200-like" evidence="1">
    <location>
        <begin position="9"/>
        <end position="123"/>
    </location>
</feature>
<comment type="caution">
    <text evidence="2">The sequence shown here is derived from an EMBL/GenBank/DDBJ whole genome shotgun (WGS) entry which is preliminary data.</text>
</comment>